<dbReference type="GO" id="GO:0005634">
    <property type="term" value="C:nucleus"/>
    <property type="evidence" value="ECO:0007669"/>
    <property type="project" value="TreeGrafter"/>
</dbReference>
<evidence type="ECO:0000313" key="3">
    <source>
        <dbReference type="EMBL" id="OHT04130.1"/>
    </source>
</evidence>
<dbReference type="RefSeq" id="XP_068357266.1">
    <property type="nucleotide sequence ID" value="XM_068493100.1"/>
</dbReference>
<dbReference type="InterPro" id="IPR006186">
    <property type="entry name" value="Ser/Thr-sp_prot-phosphatase"/>
</dbReference>
<keyword evidence="4" id="KW-1185">Reference proteome</keyword>
<dbReference type="GO" id="GO:0005737">
    <property type="term" value="C:cytoplasm"/>
    <property type="evidence" value="ECO:0007669"/>
    <property type="project" value="TreeGrafter"/>
</dbReference>
<organism evidence="3 4">
    <name type="scientific">Tritrichomonas foetus</name>
    <dbReference type="NCBI Taxonomy" id="1144522"/>
    <lineage>
        <taxon>Eukaryota</taxon>
        <taxon>Metamonada</taxon>
        <taxon>Parabasalia</taxon>
        <taxon>Tritrichomonadida</taxon>
        <taxon>Tritrichomonadidae</taxon>
        <taxon>Tritrichomonas</taxon>
    </lineage>
</organism>
<gene>
    <name evidence="3" type="ORF">TRFO_06438</name>
</gene>
<dbReference type="PROSITE" id="PS00125">
    <property type="entry name" value="SER_THR_PHOSPHATASE"/>
    <property type="match status" value="1"/>
</dbReference>
<dbReference type="InterPro" id="IPR029052">
    <property type="entry name" value="Metallo-depent_PP-like"/>
</dbReference>
<comment type="catalytic activity">
    <reaction evidence="1">
        <text>O-phospho-L-threonyl-[protein] + H2O = L-threonyl-[protein] + phosphate</text>
        <dbReference type="Rhea" id="RHEA:47004"/>
        <dbReference type="Rhea" id="RHEA-COMP:11060"/>
        <dbReference type="Rhea" id="RHEA-COMP:11605"/>
        <dbReference type="ChEBI" id="CHEBI:15377"/>
        <dbReference type="ChEBI" id="CHEBI:30013"/>
        <dbReference type="ChEBI" id="CHEBI:43474"/>
        <dbReference type="ChEBI" id="CHEBI:61977"/>
        <dbReference type="EC" id="3.1.3.16"/>
    </reaction>
</comment>
<feature type="domain" description="Serine/threonine specific protein phosphatases" evidence="2">
    <location>
        <begin position="132"/>
        <end position="137"/>
    </location>
</feature>
<dbReference type="Gene3D" id="3.60.21.10">
    <property type="match status" value="1"/>
</dbReference>
<dbReference type="SUPFAM" id="SSF56300">
    <property type="entry name" value="Metallo-dependent phosphatases"/>
    <property type="match status" value="1"/>
</dbReference>
<dbReference type="Proteomes" id="UP000179807">
    <property type="component" value="Unassembled WGS sequence"/>
</dbReference>
<dbReference type="PANTHER" id="PTHR11668:SF494">
    <property type="entry name" value="PROTEIN PHOSPHATASE, PUTATIVE-RELATED"/>
    <property type="match status" value="1"/>
</dbReference>
<dbReference type="PANTHER" id="PTHR11668">
    <property type="entry name" value="SERINE/THREONINE PROTEIN PHOSPHATASE"/>
    <property type="match status" value="1"/>
</dbReference>
<reference evidence="3" key="1">
    <citation type="submission" date="2016-10" db="EMBL/GenBank/DDBJ databases">
        <authorList>
            <person name="Benchimol M."/>
            <person name="Almeida L.G."/>
            <person name="Vasconcelos A.T."/>
            <person name="Perreira-Neves A."/>
            <person name="Rosa I.A."/>
            <person name="Tasca T."/>
            <person name="Bogo M.R."/>
            <person name="de Souza W."/>
        </authorList>
    </citation>
    <scope>NUCLEOTIDE SEQUENCE [LARGE SCALE GENOMIC DNA]</scope>
    <source>
        <strain evidence="3">K</strain>
    </source>
</reference>
<dbReference type="Pfam" id="PF00149">
    <property type="entry name" value="Metallophos"/>
    <property type="match status" value="1"/>
</dbReference>
<evidence type="ECO:0000313" key="4">
    <source>
        <dbReference type="Proteomes" id="UP000179807"/>
    </source>
</evidence>
<comment type="similarity">
    <text evidence="1">Belongs to the PPP phosphatase family.</text>
</comment>
<comment type="caution">
    <text evidence="3">The sequence shown here is derived from an EMBL/GenBank/DDBJ whole genome shotgun (WGS) entry which is preliminary data.</text>
</comment>
<dbReference type="EMBL" id="MLAK01000804">
    <property type="protein sequence ID" value="OHT04130.1"/>
    <property type="molecule type" value="Genomic_DNA"/>
</dbReference>
<sequence>MQSQSASNDAFKTFLMKHLELLHQDVLLTSSLKIPIHIPVIPPKMLHQLCEQVSFIFSLEPSVLELTSPITIVGDLHGHYLDLIRIHQDCGHPCATKYLFLGDIVDRGEFSLETITLIYLMKVLYPTNVYIIRGNHEFDALCSKYGFYSEIYNEYRLADIYQNFLTSFSYMPIGAIIDDVNICVHGGIGPQMTSVEIMKSIRRPIDNFLNQFISPLVWSDPSAATKDFKASPRGTGYLFGQDPLLNFLEVSHSVRLIRGHECVQTGFISQFEDRCITVFSASNYCGVSGNESAVLILDPNGEDEIKTFPPLPLYKRNYAVFDRITNSDLQNYINISMSTGICPLDQHKKEQKHKANRKLMNCYSPLSSIAPHGRFSEVLIGLPRDSPLLLSHLAPKKLKKLKESKSVVFGNCMKKDLNV</sequence>
<dbReference type="SMART" id="SM00156">
    <property type="entry name" value="PP2Ac"/>
    <property type="match status" value="1"/>
</dbReference>
<dbReference type="InterPro" id="IPR004843">
    <property type="entry name" value="Calcineurin-like_PHP"/>
</dbReference>
<dbReference type="CDD" id="cd00144">
    <property type="entry name" value="MPP_PPP_family"/>
    <property type="match status" value="1"/>
</dbReference>
<dbReference type="PRINTS" id="PR00114">
    <property type="entry name" value="STPHPHTASE"/>
</dbReference>
<name>A0A1J4JZM1_9EUKA</name>
<dbReference type="GO" id="GO:0004722">
    <property type="term" value="F:protein serine/threonine phosphatase activity"/>
    <property type="evidence" value="ECO:0007669"/>
    <property type="project" value="UniProtKB-EC"/>
</dbReference>
<dbReference type="VEuPathDB" id="TrichDB:TRFO_06438"/>
<accession>A0A1J4JZM1</accession>
<dbReference type="EC" id="3.1.3.16" evidence="1"/>
<proteinExistence type="inferred from homology"/>
<dbReference type="InterPro" id="IPR050341">
    <property type="entry name" value="PP1_catalytic_subunit"/>
</dbReference>
<protein>
    <recommendedName>
        <fullName evidence="1">Serine/threonine-protein phosphatase</fullName>
        <ecNumber evidence="1">3.1.3.16</ecNumber>
    </recommendedName>
</protein>
<dbReference type="GeneID" id="94827804"/>
<keyword evidence="1" id="KW-0378">Hydrolase</keyword>
<evidence type="ECO:0000259" key="2">
    <source>
        <dbReference type="PROSITE" id="PS00125"/>
    </source>
</evidence>
<evidence type="ECO:0000256" key="1">
    <source>
        <dbReference type="RuleBase" id="RU004273"/>
    </source>
</evidence>
<dbReference type="AlphaFoldDB" id="A0A1J4JZM1"/>